<dbReference type="RefSeq" id="WP_310899907.1">
    <property type="nucleotide sequence ID" value="NZ_JAMQOS010000002.1"/>
</dbReference>
<feature type="transmembrane region" description="Helical" evidence="1">
    <location>
        <begin position="20"/>
        <end position="41"/>
    </location>
</feature>
<evidence type="ECO:0000259" key="2">
    <source>
        <dbReference type="Pfam" id="PF26265"/>
    </source>
</evidence>
<feature type="transmembrane region" description="Helical" evidence="1">
    <location>
        <begin position="177"/>
        <end position="197"/>
    </location>
</feature>
<gene>
    <name evidence="3" type="ORF">NDI86_08060</name>
</gene>
<feature type="transmembrane region" description="Helical" evidence="1">
    <location>
        <begin position="154"/>
        <end position="170"/>
    </location>
</feature>
<feature type="transmembrane region" description="Helical" evidence="1">
    <location>
        <begin position="84"/>
        <end position="116"/>
    </location>
</feature>
<keyword evidence="4" id="KW-1185">Reference proteome</keyword>
<feature type="transmembrane region" description="Helical" evidence="1">
    <location>
        <begin position="236"/>
        <end position="258"/>
    </location>
</feature>
<dbReference type="InterPro" id="IPR058381">
    <property type="entry name" value="DUF8068"/>
</dbReference>
<sequence length="274" mass="25739">MSTRLGRLRAGESAVDARIVAAALTGLTAVAVAGRFALALVVNAPGTVSGAPLSTLSVAATAAGGAALVALGPDRADPLSGIGLLFAGVFGLLSLAGAAAVPAAVAVPTGLALFAVAARERVGTGPGLLVCGLLAALGLALASGVGGVAPLRPVASTATLLALGTTPLLAGADGRAFVAGCVALGVVVATGLALPFATGAVTLVAVGAVGSPLPVVAIAVGGSVTTASAALSRRDWGLLAGVALVTCAGVPATVARAVPFALGAVTLVAWEGER</sequence>
<keyword evidence="1" id="KW-0812">Transmembrane</keyword>
<evidence type="ECO:0000313" key="3">
    <source>
        <dbReference type="EMBL" id="MDS0282074.1"/>
    </source>
</evidence>
<evidence type="ECO:0000256" key="1">
    <source>
        <dbReference type="SAM" id="Phobius"/>
    </source>
</evidence>
<feature type="transmembrane region" description="Helical" evidence="1">
    <location>
        <begin position="128"/>
        <end position="148"/>
    </location>
</feature>
<feature type="domain" description="DUF8068" evidence="2">
    <location>
        <begin position="25"/>
        <end position="268"/>
    </location>
</feature>
<dbReference type="Pfam" id="PF26265">
    <property type="entry name" value="DUF8068"/>
    <property type="match status" value="1"/>
</dbReference>
<name>A0ABU2FMT5_9EURY</name>
<organism evidence="3 4">
    <name type="scientific">Haloarcula onubensis</name>
    <dbReference type="NCBI Taxonomy" id="2950539"/>
    <lineage>
        <taxon>Archaea</taxon>
        <taxon>Methanobacteriati</taxon>
        <taxon>Methanobacteriota</taxon>
        <taxon>Stenosarchaea group</taxon>
        <taxon>Halobacteria</taxon>
        <taxon>Halobacteriales</taxon>
        <taxon>Haloarculaceae</taxon>
        <taxon>Haloarcula</taxon>
    </lineage>
</organism>
<keyword evidence="1" id="KW-0472">Membrane</keyword>
<feature type="transmembrane region" description="Helical" evidence="1">
    <location>
        <begin position="53"/>
        <end position="72"/>
    </location>
</feature>
<proteinExistence type="predicted"/>
<evidence type="ECO:0000313" key="4">
    <source>
        <dbReference type="Proteomes" id="UP001268864"/>
    </source>
</evidence>
<dbReference type="EMBL" id="JAMQOS010000002">
    <property type="protein sequence ID" value="MDS0282074.1"/>
    <property type="molecule type" value="Genomic_DNA"/>
</dbReference>
<dbReference type="Proteomes" id="UP001268864">
    <property type="component" value="Unassembled WGS sequence"/>
</dbReference>
<feature type="transmembrane region" description="Helical" evidence="1">
    <location>
        <begin position="203"/>
        <end position="224"/>
    </location>
</feature>
<protein>
    <submittedName>
        <fullName evidence="3">Phosphate ABC transporter permease</fullName>
    </submittedName>
</protein>
<comment type="caution">
    <text evidence="3">The sequence shown here is derived from an EMBL/GenBank/DDBJ whole genome shotgun (WGS) entry which is preliminary data.</text>
</comment>
<keyword evidence="1" id="KW-1133">Transmembrane helix</keyword>
<accession>A0ABU2FMT5</accession>
<reference evidence="3 4" key="1">
    <citation type="submission" date="2022-06" db="EMBL/GenBank/DDBJ databases">
        <title>Halomicroarcula sp. a new haloarchaeum isolate from saline soil.</title>
        <authorList>
            <person name="Strakova D."/>
            <person name="Galisteo C."/>
            <person name="Sanchez-Porro C."/>
            <person name="Ventosa A."/>
        </authorList>
    </citation>
    <scope>NUCLEOTIDE SEQUENCE [LARGE SCALE GENOMIC DNA]</scope>
    <source>
        <strain evidence="3 4">S3CR25-11</strain>
    </source>
</reference>